<feature type="transmembrane region" description="Helical" evidence="1">
    <location>
        <begin position="313"/>
        <end position="335"/>
    </location>
</feature>
<feature type="transmembrane region" description="Helical" evidence="1">
    <location>
        <begin position="355"/>
        <end position="382"/>
    </location>
</feature>
<feature type="transmembrane region" description="Helical" evidence="1">
    <location>
        <begin position="402"/>
        <end position="421"/>
    </location>
</feature>
<gene>
    <name evidence="2" type="ORF">SCMU_11600</name>
</gene>
<dbReference type="InterPro" id="IPR045931">
    <property type="entry name" value="DUF6350"/>
</dbReference>
<dbReference type="RefSeq" id="WP_229232077.1">
    <property type="nucleotide sequence ID" value="NZ_AP024525.1"/>
</dbReference>
<evidence type="ECO:0008006" key="4">
    <source>
        <dbReference type="Google" id="ProtNLM"/>
    </source>
</evidence>
<keyword evidence="3" id="KW-1185">Reference proteome</keyword>
<feature type="transmembrane region" description="Helical" evidence="1">
    <location>
        <begin position="209"/>
        <end position="231"/>
    </location>
</feature>
<feature type="transmembrane region" description="Helical" evidence="1">
    <location>
        <begin position="21"/>
        <end position="45"/>
    </location>
</feature>
<organism evidence="2 3">
    <name type="scientific">Sinomonas cyclohexanicum</name>
    <name type="common">Corynebacterium cyclohexanicum</name>
    <dbReference type="NCBI Taxonomy" id="322009"/>
    <lineage>
        <taxon>Bacteria</taxon>
        <taxon>Bacillati</taxon>
        <taxon>Actinomycetota</taxon>
        <taxon>Actinomycetes</taxon>
        <taxon>Micrococcales</taxon>
        <taxon>Micrococcaceae</taxon>
        <taxon>Sinomonas</taxon>
    </lineage>
</organism>
<dbReference type="Proteomes" id="UP001319861">
    <property type="component" value="Chromosome"/>
</dbReference>
<feature type="transmembrane region" description="Helical" evidence="1">
    <location>
        <begin position="151"/>
        <end position="174"/>
    </location>
</feature>
<proteinExistence type="predicted"/>
<keyword evidence="1" id="KW-0812">Transmembrane</keyword>
<keyword evidence="1" id="KW-0472">Membrane</keyword>
<protein>
    <recommendedName>
        <fullName evidence="4">Integral membrane protein</fullName>
    </recommendedName>
</protein>
<sequence>MKLRADQSGLRGLPMPLWLQGVVEAIQAILISAVLTLVTVFGVWATGGLGTWPVEEVARLAGKVWLLAHGVPLQLSLASVTAEGAAQSVAGTLSFVPLGLTLIPVLLAWRAGRRLARASYADTLWQGLAGAAGAYAAFSFATAFVCRTPEIGVGMVGATLIPLLPVGIGLVAGARREAGSWARLIGVDAVDWIARTGQYSRWAGSYAWAVLRAGFVAVVGALGLSAALLAVDLFGHWAEAVTVYEGVGADAVGGAAMTLGQLGYLPHLVVWTLGWASGAGVTLGTGSTAGALATAVGPLPPVPVLAAIPTGPLVFGPAALVVPVLAGLLAGWWFVREGEDHFDEWLSIKVRARWFSAPVSAIVLGALVGMVAGALAGVLAWLTSGSVGVGRFTELGVNPLWMAAWVGAEAAVGACLGYAVGPWLERSRSTEAAQRDRVA</sequence>
<feature type="transmembrane region" description="Helical" evidence="1">
    <location>
        <begin position="124"/>
        <end position="145"/>
    </location>
</feature>
<accession>A0ABM7PT41</accession>
<dbReference type="EMBL" id="AP024525">
    <property type="protein sequence ID" value="BCT75318.1"/>
    <property type="molecule type" value="Genomic_DNA"/>
</dbReference>
<evidence type="ECO:0000313" key="2">
    <source>
        <dbReference type="EMBL" id="BCT75318.1"/>
    </source>
</evidence>
<dbReference type="Pfam" id="PF19877">
    <property type="entry name" value="DUF6350"/>
    <property type="match status" value="1"/>
</dbReference>
<evidence type="ECO:0000313" key="3">
    <source>
        <dbReference type="Proteomes" id="UP001319861"/>
    </source>
</evidence>
<reference evidence="2 3" key="1">
    <citation type="journal article" date="2021" name="J. Biosci. Bioeng.">
        <title>Identification and characterization of a chc gene cluster responsible for the aromatization pathway of cyclohexanecarboxylate degradation in Sinomonas cyclohexanicum ATCC 51369.</title>
        <authorList>
            <person name="Yamamoto T."/>
            <person name="Hasegawa Y."/>
            <person name="Lau P.C.K."/>
            <person name="Iwaki H."/>
        </authorList>
    </citation>
    <scope>NUCLEOTIDE SEQUENCE [LARGE SCALE GENOMIC DNA]</scope>
    <source>
        <strain evidence="2 3">ATCC 51369</strain>
    </source>
</reference>
<evidence type="ECO:0000256" key="1">
    <source>
        <dbReference type="SAM" id="Phobius"/>
    </source>
</evidence>
<keyword evidence="1" id="KW-1133">Transmembrane helix</keyword>
<name>A0ABM7PT41_SINCY</name>
<feature type="transmembrane region" description="Helical" evidence="1">
    <location>
        <begin position="89"/>
        <end position="112"/>
    </location>
</feature>